<dbReference type="Gene3D" id="3.40.50.2300">
    <property type="match status" value="1"/>
</dbReference>
<evidence type="ECO:0000313" key="1">
    <source>
        <dbReference type="EMBL" id="VFS62803.1"/>
    </source>
</evidence>
<dbReference type="EMBL" id="CAADJD010000018">
    <property type="protein sequence ID" value="VFS62803.1"/>
    <property type="molecule type" value="Genomic_DNA"/>
</dbReference>
<sequence>MFEVTESVSNSRKIILITHPSVQANAFANYLTDLLSVSVDVHNINKPLVQRLNKGSVVLFDIAVSNKKLNGIWA</sequence>
<protein>
    <submittedName>
        <fullName evidence="1">DNA-binding transcriptional regulator CsgD</fullName>
    </submittedName>
</protein>
<keyword evidence="1" id="KW-0238">DNA-binding</keyword>
<accession>A0A485AS59</accession>
<gene>
    <name evidence="1" type="ORF">NCTC12993_02304</name>
</gene>
<organism evidence="1 2">
    <name type="scientific">Kluyvera cryocrescens</name>
    <name type="common">Kluyvera citrophila</name>
    <dbReference type="NCBI Taxonomy" id="580"/>
    <lineage>
        <taxon>Bacteria</taxon>
        <taxon>Pseudomonadati</taxon>
        <taxon>Pseudomonadota</taxon>
        <taxon>Gammaproteobacteria</taxon>
        <taxon>Enterobacterales</taxon>
        <taxon>Enterobacteriaceae</taxon>
        <taxon>Kluyvera</taxon>
    </lineage>
</organism>
<proteinExistence type="predicted"/>
<keyword evidence="2" id="KW-1185">Reference proteome</keyword>
<name>A0A485AS59_KLUCR</name>
<reference evidence="1 2" key="1">
    <citation type="submission" date="2019-03" db="EMBL/GenBank/DDBJ databases">
        <authorList>
            <consortium name="Pathogen Informatics"/>
        </authorList>
    </citation>
    <scope>NUCLEOTIDE SEQUENCE [LARGE SCALE GENOMIC DNA]</scope>
    <source>
        <strain evidence="1 2">NCTC12993</strain>
    </source>
</reference>
<dbReference type="AlphaFoldDB" id="A0A485AS59"/>
<evidence type="ECO:0000313" key="2">
    <source>
        <dbReference type="Proteomes" id="UP000401081"/>
    </source>
</evidence>
<dbReference type="GO" id="GO:0003677">
    <property type="term" value="F:DNA binding"/>
    <property type="evidence" value="ECO:0007669"/>
    <property type="project" value="UniProtKB-KW"/>
</dbReference>
<dbReference type="Proteomes" id="UP000401081">
    <property type="component" value="Unassembled WGS sequence"/>
</dbReference>